<keyword evidence="2" id="KW-0238">DNA-binding</keyword>
<dbReference type="CDD" id="cd07377">
    <property type="entry name" value="WHTH_GntR"/>
    <property type="match status" value="1"/>
</dbReference>
<evidence type="ECO:0000256" key="2">
    <source>
        <dbReference type="ARBA" id="ARBA00023125"/>
    </source>
</evidence>
<dbReference type="GO" id="GO:0003677">
    <property type="term" value="F:DNA binding"/>
    <property type="evidence" value="ECO:0007669"/>
    <property type="project" value="UniProtKB-KW"/>
</dbReference>
<proteinExistence type="predicted"/>
<gene>
    <name evidence="5" type="ORF">H9702_02895</name>
</gene>
<reference evidence="5" key="1">
    <citation type="journal article" date="2021" name="PeerJ">
        <title>Extensive microbial diversity within the chicken gut microbiome revealed by metagenomics and culture.</title>
        <authorList>
            <person name="Gilroy R."/>
            <person name="Ravi A."/>
            <person name="Getino M."/>
            <person name="Pursley I."/>
            <person name="Horton D.L."/>
            <person name="Alikhan N.F."/>
            <person name="Baker D."/>
            <person name="Gharbi K."/>
            <person name="Hall N."/>
            <person name="Watson M."/>
            <person name="Adriaenssens E.M."/>
            <person name="Foster-Nyarko E."/>
            <person name="Jarju S."/>
            <person name="Secka A."/>
            <person name="Antonio M."/>
            <person name="Oren A."/>
            <person name="Chaudhuri R.R."/>
            <person name="La Ragione R."/>
            <person name="Hildebrand F."/>
            <person name="Pallen M.J."/>
        </authorList>
    </citation>
    <scope>NUCLEOTIDE SEQUENCE</scope>
    <source>
        <strain evidence="5">CHK187-11901</strain>
    </source>
</reference>
<dbReference type="PROSITE" id="PS50949">
    <property type="entry name" value="HTH_GNTR"/>
    <property type="match status" value="1"/>
</dbReference>
<protein>
    <submittedName>
        <fullName evidence="5">GntR family transcriptional regulator</fullName>
    </submittedName>
</protein>
<dbReference type="SMART" id="SM00345">
    <property type="entry name" value="HTH_GNTR"/>
    <property type="match status" value="1"/>
</dbReference>
<name>A0A9D2SVW7_9FIRM</name>
<evidence type="ECO:0000256" key="1">
    <source>
        <dbReference type="ARBA" id="ARBA00023015"/>
    </source>
</evidence>
<dbReference type="Proteomes" id="UP000823896">
    <property type="component" value="Unassembled WGS sequence"/>
</dbReference>
<dbReference type="PANTHER" id="PTHR38445">
    <property type="entry name" value="HTH-TYPE TRANSCRIPTIONAL REPRESSOR YTRA"/>
    <property type="match status" value="1"/>
</dbReference>
<keyword evidence="3" id="KW-0804">Transcription</keyword>
<evidence type="ECO:0000313" key="6">
    <source>
        <dbReference type="Proteomes" id="UP000823896"/>
    </source>
</evidence>
<dbReference type="InterPro" id="IPR036388">
    <property type="entry name" value="WH-like_DNA-bd_sf"/>
</dbReference>
<evidence type="ECO:0000256" key="3">
    <source>
        <dbReference type="ARBA" id="ARBA00023163"/>
    </source>
</evidence>
<dbReference type="AlphaFoldDB" id="A0A9D2SVW7"/>
<organism evidence="5 6">
    <name type="scientific">Candidatus Merdibacter merdavium</name>
    <dbReference type="NCBI Taxonomy" id="2838692"/>
    <lineage>
        <taxon>Bacteria</taxon>
        <taxon>Bacillati</taxon>
        <taxon>Bacillota</taxon>
        <taxon>Erysipelotrichia</taxon>
        <taxon>Erysipelotrichales</taxon>
        <taxon>Erysipelotrichaceae</taxon>
        <taxon>Merdibacter</taxon>
    </lineage>
</organism>
<reference evidence="5" key="2">
    <citation type="submission" date="2021-04" db="EMBL/GenBank/DDBJ databases">
        <authorList>
            <person name="Gilroy R."/>
        </authorList>
    </citation>
    <scope>NUCLEOTIDE SEQUENCE</scope>
    <source>
        <strain evidence="5">CHK187-11901</strain>
    </source>
</reference>
<accession>A0A9D2SVW7</accession>
<comment type="caution">
    <text evidence="5">The sequence shown here is derived from an EMBL/GenBank/DDBJ whole genome shotgun (WGS) entry which is preliminary data.</text>
</comment>
<dbReference type="SUPFAM" id="SSF46785">
    <property type="entry name" value="Winged helix' DNA-binding domain"/>
    <property type="match status" value="1"/>
</dbReference>
<dbReference type="PANTHER" id="PTHR38445:SF9">
    <property type="entry name" value="HTH-TYPE TRANSCRIPTIONAL REPRESSOR YTRA"/>
    <property type="match status" value="1"/>
</dbReference>
<feature type="domain" description="HTH gntR-type" evidence="4">
    <location>
        <begin position="10"/>
        <end position="78"/>
    </location>
</feature>
<dbReference type="Gene3D" id="1.10.10.10">
    <property type="entry name" value="Winged helix-like DNA-binding domain superfamily/Winged helix DNA-binding domain"/>
    <property type="match status" value="1"/>
</dbReference>
<evidence type="ECO:0000313" key="5">
    <source>
        <dbReference type="EMBL" id="HJC36061.1"/>
    </source>
</evidence>
<evidence type="ECO:0000259" key="4">
    <source>
        <dbReference type="PROSITE" id="PS50949"/>
    </source>
</evidence>
<dbReference type="EMBL" id="DWWM01000016">
    <property type="protein sequence ID" value="HJC36061.1"/>
    <property type="molecule type" value="Genomic_DNA"/>
</dbReference>
<keyword evidence="1" id="KW-0805">Transcription regulation</keyword>
<sequence length="124" mass="14296">MFSIKTQSRIPIFEQLKKQILEYISAGVLHGDDQLPSVRMLASSLGINPNTVAKAYQELEAKHIIYKVQGKGCFICPDHIDVLIREEKLSQFDDCVRDMKRHSIAADELEGRIRRIYREEDQHA</sequence>
<dbReference type="InterPro" id="IPR036390">
    <property type="entry name" value="WH_DNA-bd_sf"/>
</dbReference>
<dbReference type="InterPro" id="IPR000524">
    <property type="entry name" value="Tscrpt_reg_HTH_GntR"/>
</dbReference>
<dbReference type="Pfam" id="PF00392">
    <property type="entry name" value="GntR"/>
    <property type="match status" value="1"/>
</dbReference>
<dbReference type="GO" id="GO:0003700">
    <property type="term" value="F:DNA-binding transcription factor activity"/>
    <property type="evidence" value="ECO:0007669"/>
    <property type="project" value="InterPro"/>
</dbReference>